<keyword evidence="7" id="KW-1185">Reference proteome</keyword>
<dbReference type="InterPro" id="IPR042272">
    <property type="entry name" value="ATP12_ATP_synth-F1-assembly_N"/>
</dbReference>
<evidence type="ECO:0000256" key="5">
    <source>
        <dbReference type="ARBA" id="ARBA00023186"/>
    </source>
</evidence>
<keyword evidence="5" id="KW-0143">Chaperone</keyword>
<dbReference type="GO" id="GO:0033615">
    <property type="term" value="P:mitochondrial proton-transporting ATP synthase complex assembly"/>
    <property type="evidence" value="ECO:0007669"/>
    <property type="project" value="TreeGrafter"/>
</dbReference>
<dbReference type="PANTHER" id="PTHR21013:SF10">
    <property type="entry name" value="ATP SYNTHASE MITOCHONDRIAL F1 COMPLEX ASSEMBLY FACTOR 2"/>
    <property type="match status" value="1"/>
</dbReference>
<evidence type="ECO:0000313" key="7">
    <source>
        <dbReference type="Proteomes" id="UP000807716"/>
    </source>
</evidence>
<comment type="caution">
    <text evidence="6">The sequence shown here is derived from an EMBL/GenBank/DDBJ whole genome shotgun (WGS) entry which is preliminary data.</text>
</comment>
<gene>
    <name evidence="6" type="primary">ATP12</name>
    <name evidence="6" type="ORF">DFQ27_009495</name>
</gene>
<comment type="subcellular location">
    <subcellularLocation>
        <location evidence="1">Mitochondrion</location>
    </subcellularLocation>
</comment>
<evidence type="ECO:0000313" key="6">
    <source>
        <dbReference type="EMBL" id="KAG0250251.1"/>
    </source>
</evidence>
<dbReference type="AlphaFoldDB" id="A0A9P6TWZ7"/>
<dbReference type="Proteomes" id="UP000807716">
    <property type="component" value="Unassembled WGS sequence"/>
</dbReference>
<dbReference type="Gene3D" id="3.30.2180.10">
    <property type="entry name" value="ATP12-like"/>
    <property type="match status" value="1"/>
</dbReference>
<evidence type="ECO:0000256" key="2">
    <source>
        <dbReference type="ARBA" id="ARBA00008231"/>
    </source>
</evidence>
<keyword evidence="4" id="KW-0496">Mitochondrion</keyword>
<evidence type="ECO:0000256" key="1">
    <source>
        <dbReference type="ARBA" id="ARBA00004173"/>
    </source>
</evidence>
<evidence type="ECO:0000256" key="4">
    <source>
        <dbReference type="ARBA" id="ARBA00023128"/>
    </source>
</evidence>
<name>A0A9P6TWZ7_9FUNG</name>
<evidence type="ECO:0000256" key="3">
    <source>
        <dbReference type="ARBA" id="ARBA00022946"/>
    </source>
</evidence>
<organism evidence="6 7">
    <name type="scientific">Actinomortierella ambigua</name>
    <dbReference type="NCBI Taxonomy" id="1343610"/>
    <lineage>
        <taxon>Eukaryota</taxon>
        <taxon>Fungi</taxon>
        <taxon>Fungi incertae sedis</taxon>
        <taxon>Mucoromycota</taxon>
        <taxon>Mortierellomycotina</taxon>
        <taxon>Mortierellomycetes</taxon>
        <taxon>Mortierellales</taxon>
        <taxon>Mortierellaceae</taxon>
        <taxon>Actinomortierella</taxon>
    </lineage>
</organism>
<dbReference type="SUPFAM" id="SSF160909">
    <property type="entry name" value="ATP12-like"/>
    <property type="match status" value="1"/>
</dbReference>
<reference evidence="6" key="1">
    <citation type="journal article" date="2020" name="Fungal Divers.">
        <title>Resolving the Mortierellaceae phylogeny through synthesis of multi-gene phylogenetics and phylogenomics.</title>
        <authorList>
            <person name="Vandepol N."/>
            <person name="Liber J."/>
            <person name="Desiro A."/>
            <person name="Na H."/>
            <person name="Kennedy M."/>
            <person name="Barry K."/>
            <person name="Grigoriev I.V."/>
            <person name="Miller A.N."/>
            <person name="O'Donnell K."/>
            <person name="Stajich J.E."/>
            <person name="Bonito G."/>
        </authorList>
    </citation>
    <scope>NUCLEOTIDE SEQUENCE</scope>
    <source>
        <strain evidence="6">BC1065</strain>
    </source>
</reference>
<accession>A0A9P6TWZ7</accession>
<dbReference type="OrthoDB" id="5673at2759"/>
<dbReference type="Pfam" id="PF07542">
    <property type="entry name" value="ATP12"/>
    <property type="match status" value="1"/>
</dbReference>
<dbReference type="GO" id="GO:0005739">
    <property type="term" value="C:mitochondrion"/>
    <property type="evidence" value="ECO:0007669"/>
    <property type="project" value="UniProtKB-SubCell"/>
</dbReference>
<dbReference type="Gene3D" id="1.10.3580.10">
    <property type="entry name" value="ATP12 ATPase"/>
    <property type="match status" value="1"/>
</dbReference>
<dbReference type="EMBL" id="JAAAJB010000880">
    <property type="protein sequence ID" value="KAG0250251.1"/>
    <property type="molecule type" value="Genomic_DNA"/>
</dbReference>
<proteinExistence type="inferred from homology"/>
<protein>
    <submittedName>
        <fullName evidence="6">ATP synthase complex assembly protein atp12</fullName>
    </submittedName>
</protein>
<dbReference type="PANTHER" id="PTHR21013">
    <property type="entry name" value="ATP SYNTHASE MITOCHONDRIAL F1 COMPLEX ASSEMBLY FACTOR 2/ATP12 PROTEIN, MITOCHONDRIAL PRECURSOR"/>
    <property type="match status" value="1"/>
</dbReference>
<keyword evidence="3" id="KW-0809">Transit peptide</keyword>
<dbReference type="InterPro" id="IPR023335">
    <property type="entry name" value="ATP12_ortho_dom_sf"/>
</dbReference>
<dbReference type="InterPro" id="IPR011419">
    <property type="entry name" value="ATP12_ATP_synth-F1-assembly"/>
</dbReference>
<comment type="similarity">
    <text evidence="2">Belongs to the ATP12 family.</text>
</comment>
<sequence>MFASTRLIARSCMRTGLGAVKSLHQSAVARDQMARAEVTGKRFWNTASVQEMGDQIAVTLDKRVLKTPTGNPIILPVAHKNLAKMIAGEWQGQRTLLKSHSLPMTSLVARAVDGFINNEEGRQMAIERLIRYLDTDSICYQQDFPDSIVKAQDKHWKPILDWAKQEYGLDIQVSTGITFVPQTEETKQKLCEIVSAMSDLELAAFERATMTAKSFLTGLALVKRAVSVDDAYLASSLEVLDQIERWGEVEDSHDVDREFVKSQLASARCIHLNSF</sequence>